<gene>
    <name evidence="5" type="primary">epmA</name>
    <name evidence="5" type="ORF">H3N35_23740</name>
</gene>
<evidence type="ECO:0000256" key="2">
    <source>
        <dbReference type="ARBA" id="ARBA00022741"/>
    </source>
</evidence>
<dbReference type="InterPro" id="IPR004364">
    <property type="entry name" value="Aa-tRNA-synt_II"/>
</dbReference>
<name>A0ABY7VC29_9GAMM</name>
<dbReference type="EMBL" id="CP059693">
    <property type="protein sequence ID" value="WDE11208.1"/>
    <property type="molecule type" value="Genomic_DNA"/>
</dbReference>
<reference evidence="5 6" key="1">
    <citation type="journal article" date="2022" name="Mar. Drugs">
        <title>Bioassay-Guided Fractionation Leads to the Detection of Cholic Acid Generated by the Rare Thalassomonas sp.</title>
        <authorList>
            <person name="Pheiffer F."/>
            <person name="Schneider Y.K."/>
            <person name="Hansen E.H."/>
            <person name="Andersen J.H."/>
            <person name="Isaksson J."/>
            <person name="Busche T."/>
            <person name="R C."/>
            <person name="Kalinowski J."/>
            <person name="Zyl L.V."/>
            <person name="Trindade M."/>
        </authorList>
    </citation>
    <scope>NUCLEOTIDE SEQUENCE [LARGE SCALE GENOMIC DNA]</scope>
    <source>
        <strain evidence="5 6">A5K-61T</strain>
    </source>
</reference>
<dbReference type="RefSeq" id="WP_274051345.1">
    <property type="nucleotide sequence ID" value="NZ_CP059693.1"/>
</dbReference>
<dbReference type="EC" id="6.3.1.-" evidence="5"/>
<evidence type="ECO:0000256" key="3">
    <source>
        <dbReference type="ARBA" id="ARBA00022840"/>
    </source>
</evidence>
<evidence type="ECO:0000313" key="5">
    <source>
        <dbReference type="EMBL" id="WDE11208.1"/>
    </source>
</evidence>
<keyword evidence="2" id="KW-0547">Nucleotide-binding</keyword>
<keyword evidence="6" id="KW-1185">Reference proteome</keyword>
<keyword evidence="5" id="KW-0251">Elongation factor</keyword>
<sequence>MSWQATLQWQDARQRAKVIQQIRSFFISRDVVEVETPLLSQGTITDLHLDAFSTRYDYLSEGAANLYMQTSPEFAMKRLLASGYGDIFQICKAFRDEAHGSHHNPEFTMLEWYRLGFDHFQLMAEVGDLLEQVLGCQPATKVSYQQVFLEKVNVDPLSTNIAELLALIKSHDKCSDWLFKEQDIDTLLQFVFSEIIEPEIGLLAPCFVYHFPASQASLAKISADDNRVAERFECYYQGLELANGFNELTDAELQTKRFHQDNAKRLTNNKREKPLDESFISALEHGLPDCAGVALGVDRLVMLALKKENIKNVLSFAVDRA</sequence>
<dbReference type="PANTHER" id="PTHR42918:SF6">
    <property type="entry name" value="ELONGATION FACTOR P--(R)-BETA-LYSINE LIGASE"/>
    <property type="match status" value="1"/>
</dbReference>
<dbReference type="Proteomes" id="UP001215231">
    <property type="component" value="Chromosome"/>
</dbReference>
<evidence type="ECO:0000256" key="1">
    <source>
        <dbReference type="ARBA" id="ARBA00022598"/>
    </source>
</evidence>
<dbReference type="InterPro" id="IPR006195">
    <property type="entry name" value="aa-tRNA-synth_II"/>
</dbReference>
<accession>A0ABY7VC29</accession>
<keyword evidence="1 5" id="KW-0436">Ligase</keyword>
<feature type="domain" description="Aminoacyl-transfer RNA synthetases class-II family profile" evidence="4">
    <location>
        <begin position="13"/>
        <end position="321"/>
    </location>
</feature>
<dbReference type="PANTHER" id="PTHR42918">
    <property type="entry name" value="LYSYL-TRNA SYNTHETASE"/>
    <property type="match status" value="1"/>
</dbReference>
<dbReference type="PRINTS" id="PR00982">
    <property type="entry name" value="TRNASYNTHLYS"/>
</dbReference>
<evidence type="ECO:0000313" key="6">
    <source>
        <dbReference type="Proteomes" id="UP001215231"/>
    </source>
</evidence>
<dbReference type="SUPFAM" id="SSF55681">
    <property type="entry name" value="Class II aaRS and biotin synthetases"/>
    <property type="match status" value="1"/>
</dbReference>
<organism evidence="5 6">
    <name type="scientific">Thalassomonas haliotis</name>
    <dbReference type="NCBI Taxonomy" id="485448"/>
    <lineage>
        <taxon>Bacteria</taxon>
        <taxon>Pseudomonadati</taxon>
        <taxon>Pseudomonadota</taxon>
        <taxon>Gammaproteobacteria</taxon>
        <taxon>Alteromonadales</taxon>
        <taxon>Colwelliaceae</taxon>
        <taxon>Thalassomonas</taxon>
    </lineage>
</organism>
<dbReference type="InterPro" id="IPR018149">
    <property type="entry name" value="Lys-tRNA-synth_II_C"/>
</dbReference>
<dbReference type="InterPro" id="IPR045864">
    <property type="entry name" value="aa-tRNA-synth_II/BPL/LPL"/>
</dbReference>
<dbReference type="NCBIfam" id="TIGR00462">
    <property type="entry name" value="genX"/>
    <property type="match status" value="1"/>
</dbReference>
<dbReference type="GO" id="GO:0003746">
    <property type="term" value="F:translation elongation factor activity"/>
    <property type="evidence" value="ECO:0007669"/>
    <property type="project" value="UniProtKB-KW"/>
</dbReference>
<dbReference type="Pfam" id="PF00152">
    <property type="entry name" value="tRNA-synt_2"/>
    <property type="match status" value="1"/>
</dbReference>
<dbReference type="Gene3D" id="3.30.930.10">
    <property type="entry name" value="Bira Bifunctional Protein, Domain 2"/>
    <property type="match status" value="1"/>
</dbReference>
<protein>
    <submittedName>
        <fullName evidence="5">Elongation factor P--(R)-beta-lysine ligase</fullName>
        <ecNumber evidence="5">6.3.1.-</ecNumber>
    </submittedName>
</protein>
<dbReference type="NCBIfam" id="NF006828">
    <property type="entry name" value="PRK09350.1"/>
    <property type="match status" value="1"/>
</dbReference>
<dbReference type="PROSITE" id="PS50862">
    <property type="entry name" value="AA_TRNA_LIGASE_II"/>
    <property type="match status" value="1"/>
</dbReference>
<proteinExistence type="predicted"/>
<keyword evidence="3" id="KW-0067">ATP-binding</keyword>
<dbReference type="GO" id="GO:0016874">
    <property type="term" value="F:ligase activity"/>
    <property type="evidence" value="ECO:0007669"/>
    <property type="project" value="UniProtKB-KW"/>
</dbReference>
<keyword evidence="5" id="KW-0648">Protein biosynthesis</keyword>
<evidence type="ECO:0000259" key="4">
    <source>
        <dbReference type="PROSITE" id="PS50862"/>
    </source>
</evidence>
<dbReference type="InterPro" id="IPR004525">
    <property type="entry name" value="EpmA"/>
</dbReference>